<dbReference type="EMBL" id="AP026978">
    <property type="protein sequence ID" value="BDU01029.1"/>
    <property type="molecule type" value="Genomic_DNA"/>
</dbReference>
<dbReference type="RefSeq" id="WP_281874021.1">
    <property type="nucleotide sequence ID" value="NZ_AP026978.1"/>
</dbReference>
<gene>
    <name evidence="1" type="ORF">IFM12276_40570</name>
</gene>
<proteinExistence type="predicted"/>
<accession>A0ABM8D122</accession>
<name>A0ABM8D122_9NOCA</name>
<evidence type="ECO:0000313" key="1">
    <source>
        <dbReference type="EMBL" id="BDU01029.1"/>
    </source>
</evidence>
<protein>
    <submittedName>
        <fullName evidence="1">Uncharacterized protein</fullName>
    </submittedName>
</protein>
<keyword evidence="2" id="KW-1185">Reference proteome</keyword>
<evidence type="ECO:0000313" key="2">
    <source>
        <dbReference type="Proteomes" id="UP001317870"/>
    </source>
</evidence>
<sequence>MSSPHETRSIERQRFFDGQRLFADDLQQIEEFNREMRWLHNQSLHQPGIGNGFSVTGRKGDREVGIEPGYAIDDLGREIVLTSSRMVPVPPVADDGVGQPQRYVLTVQYPSDEDLEEFERREGICDTRGAVRLREEPIFCWVPLNPDGSPAQDPADILSGRKLVLADIAVHHCTLAKDISIAQRRNARPPTQPHIACGIQEPDNWEEWILGDDTTTNGWRMFYQIVGGLQAEIHTRSGGFRTVPGYFARIDGRRDLPIPIDEPPTRTIILDGQLSIVEPTAVGFRVQVIVLQFRADDGEPAQLSPEELVKLAERHWRVGWMGVEG</sequence>
<dbReference type="Proteomes" id="UP001317870">
    <property type="component" value="Chromosome"/>
</dbReference>
<organism evidence="1 2">
    <name type="scientific">Nocardia sputorum</name>
    <dbReference type="NCBI Taxonomy" id="2984338"/>
    <lineage>
        <taxon>Bacteria</taxon>
        <taxon>Bacillati</taxon>
        <taxon>Actinomycetota</taxon>
        <taxon>Actinomycetes</taxon>
        <taxon>Mycobacteriales</taxon>
        <taxon>Nocardiaceae</taxon>
        <taxon>Nocardia</taxon>
    </lineage>
</organism>
<reference evidence="1 2" key="1">
    <citation type="submission" date="2022-11" db="EMBL/GenBank/DDBJ databases">
        <title>Genome Sequencing of Nocardia sp. ON39_IFM12276 and assembly.</title>
        <authorList>
            <person name="Shimojima M."/>
            <person name="Toyokawa M."/>
            <person name="Uesaka K."/>
        </authorList>
    </citation>
    <scope>NUCLEOTIDE SEQUENCE [LARGE SCALE GENOMIC DNA]</scope>
    <source>
        <strain evidence="1 2">IFM 12276</strain>
    </source>
</reference>